<dbReference type="Proteomes" id="UP000198406">
    <property type="component" value="Unassembled WGS sequence"/>
</dbReference>
<evidence type="ECO:0000313" key="2">
    <source>
        <dbReference type="Proteomes" id="UP000198406"/>
    </source>
</evidence>
<keyword evidence="2" id="KW-1185">Reference proteome</keyword>
<gene>
    <name evidence="1" type="ORF">FisN_13Hu144</name>
</gene>
<sequence>MEQNGDLLELFPAEELSHLQKAFRRAKESDELRMYRLLREPTSLDDIDWKKYRQIVIWRDNATIICICKYAVAQYHEKNVCFKIKGLAGGRTLEGAIYGKDDTKIAETATFFWSLEHPGSSKACLETCVYGFDDERRFDFDFAALTADQLAKILDANPNRRFHFATGTWRPEISSVLATRPYCLNLTLTKSGTDAGGFTFTDEGSAFVNALEQRQSTFG</sequence>
<dbReference type="AlphaFoldDB" id="A0A1Z5KN62"/>
<dbReference type="EMBL" id="BDSP01000259">
    <property type="protein sequence ID" value="GAX27754.1"/>
    <property type="molecule type" value="Genomic_DNA"/>
</dbReference>
<name>A0A1Z5KN62_FISSO</name>
<comment type="caution">
    <text evidence="1">The sequence shown here is derived from an EMBL/GenBank/DDBJ whole genome shotgun (WGS) entry which is preliminary data.</text>
</comment>
<organism evidence="1 2">
    <name type="scientific">Fistulifera solaris</name>
    <name type="common">Oleaginous diatom</name>
    <dbReference type="NCBI Taxonomy" id="1519565"/>
    <lineage>
        <taxon>Eukaryota</taxon>
        <taxon>Sar</taxon>
        <taxon>Stramenopiles</taxon>
        <taxon>Ochrophyta</taxon>
        <taxon>Bacillariophyta</taxon>
        <taxon>Bacillariophyceae</taxon>
        <taxon>Bacillariophycidae</taxon>
        <taxon>Naviculales</taxon>
        <taxon>Naviculaceae</taxon>
        <taxon>Fistulifera</taxon>
    </lineage>
</organism>
<evidence type="ECO:0000313" key="1">
    <source>
        <dbReference type="EMBL" id="GAX27754.1"/>
    </source>
</evidence>
<protein>
    <submittedName>
        <fullName evidence="1">Uncharacterized protein</fullName>
    </submittedName>
</protein>
<reference evidence="1 2" key="1">
    <citation type="journal article" date="2015" name="Plant Cell">
        <title>Oil accumulation by the oleaginous diatom Fistulifera solaris as revealed by the genome and transcriptome.</title>
        <authorList>
            <person name="Tanaka T."/>
            <person name="Maeda Y."/>
            <person name="Veluchamy A."/>
            <person name="Tanaka M."/>
            <person name="Abida H."/>
            <person name="Marechal E."/>
            <person name="Bowler C."/>
            <person name="Muto M."/>
            <person name="Sunaga Y."/>
            <person name="Tanaka M."/>
            <person name="Yoshino T."/>
            <person name="Taniguchi T."/>
            <person name="Fukuda Y."/>
            <person name="Nemoto M."/>
            <person name="Matsumoto M."/>
            <person name="Wong P.S."/>
            <person name="Aburatani S."/>
            <person name="Fujibuchi W."/>
        </authorList>
    </citation>
    <scope>NUCLEOTIDE SEQUENCE [LARGE SCALE GENOMIC DNA]</scope>
    <source>
        <strain evidence="1 2">JPCC DA0580</strain>
    </source>
</reference>
<proteinExistence type="predicted"/>
<dbReference type="InParanoid" id="A0A1Z5KN62"/>
<accession>A0A1Z5KN62</accession>